<dbReference type="InterPro" id="IPR011205">
    <property type="entry name" value="UCP015417_vWA"/>
</dbReference>
<dbReference type="EMBL" id="MN740740">
    <property type="protein sequence ID" value="QHU09643.1"/>
    <property type="molecule type" value="Genomic_DNA"/>
</dbReference>
<reference evidence="3" key="1">
    <citation type="journal article" date="2020" name="Nature">
        <title>Giant virus diversity and host interactions through global metagenomics.</title>
        <authorList>
            <person name="Schulz F."/>
            <person name="Roux S."/>
            <person name="Paez-Espino D."/>
            <person name="Jungbluth S."/>
            <person name="Walsh D.A."/>
            <person name="Denef V.J."/>
            <person name="McMahon K.D."/>
            <person name="Konstantinidis K.T."/>
            <person name="Eloe-Fadrosh E.A."/>
            <person name="Kyrpides N.C."/>
            <person name="Woyke T."/>
        </authorList>
    </citation>
    <scope>NUCLEOTIDE SEQUENCE</scope>
    <source>
        <strain evidence="3">GVMAG-S-1101164-105</strain>
    </source>
</reference>
<feature type="domain" description="DUF7788" evidence="2">
    <location>
        <begin position="318"/>
        <end position="526"/>
    </location>
</feature>
<sequence>MNSTAVGVKGSDVYSGYGVKSPLVVAYTKAVRGASYEDINKWQDLILSTGANKAYEHAAVLAFQTRDIRGGKGEREAFYKMFKNLWSYDVDLVASLMKLVPEYGGWMDIMHFKSDAMTPTVLQMTMNQMILDQLLEDTAALHSGKITELSLLAKWLPREGNKYDSMAKELALYIWEKDPPGRIASNYMSSYRKRVSALNRALKTVEVLECANRWDEIDPKMVPGRAREIKMAAYLNETKYKTLRHPGNPGRMACRANFKSFFERAARGDVKINGVDSIYPHELVRKILEYSSPDEINARNALWDSMLERVRALGGLGSSVAMCDFSGSMRGLPYDVSMAMGLMIASLNMGPFKNKFMSFDSTPQWHTIPEGASLREAIYSIGDNLGQGLSTDFQKAMDLILVTLKAARVKPGDEPKNLIVITDMGFDKACSSDETSDYTGNSYRNVVKTAPWQTHIQMIRESFKRAGEEMWGASGAWTPPTIVIWNVSSSYTDDFHAKGNEEGVMMLSGWSPSLFKVLCEKGPQKITPEDAVQFQLDDIRYDPVRKVVAEWVGSGWRNL</sequence>
<dbReference type="InterPro" id="IPR036465">
    <property type="entry name" value="vWFA_dom_sf"/>
</dbReference>
<dbReference type="InterPro" id="IPR058580">
    <property type="entry name" value="DUF2828"/>
</dbReference>
<dbReference type="PANTHER" id="PTHR31373">
    <property type="entry name" value="OS06G0652100 PROTEIN"/>
    <property type="match status" value="1"/>
</dbReference>
<dbReference type="Pfam" id="PF25043">
    <property type="entry name" value="DUF7788"/>
    <property type="match status" value="1"/>
</dbReference>
<dbReference type="PANTHER" id="PTHR31373:SF27">
    <property type="entry name" value="TROVE DOMAIN-CONTAINING PROTEIN"/>
    <property type="match status" value="1"/>
</dbReference>
<evidence type="ECO:0000259" key="1">
    <source>
        <dbReference type="Pfam" id="PF11443"/>
    </source>
</evidence>
<evidence type="ECO:0000259" key="2">
    <source>
        <dbReference type="Pfam" id="PF25043"/>
    </source>
</evidence>
<organism evidence="3">
    <name type="scientific">viral metagenome</name>
    <dbReference type="NCBI Taxonomy" id="1070528"/>
    <lineage>
        <taxon>unclassified sequences</taxon>
        <taxon>metagenomes</taxon>
        <taxon>organismal metagenomes</taxon>
    </lineage>
</organism>
<name>A0A6C0JW70_9ZZZZ</name>
<dbReference type="AlphaFoldDB" id="A0A6C0JW70"/>
<dbReference type="InterPro" id="IPR056690">
    <property type="entry name" value="DUF7788"/>
</dbReference>
<protein>
    <recommendedName>
        <fullName evidence="4">TROVE domain containing protein</fullName>
    </recommendedName>
</protein>
<dbReference type="Gene3D" id="3.40.50.410">
    <property type="entry name" value="von Willebrand factor, type A domain"/>
    <property type="match status" value="1"/>
</dbReference>
<feature type="domain" description="DUF2828" evidence="1">
    <location>
        <begin position="121"/>
        <end position="316"/>
    </location>
</feature>
<evidence type="ECO:0008006" key="4">
    <source>
        <dbReference type="Google" id="ProtNLM"/>
    </source>
</evidence>
<dbReference type="Pfam" id="PF11443">
    <property type="entry name" value="DUF2828"/>
    <property type="match status" value="1"/>
</dbReference>
<evidence type="ECO:0000313" key="3">
    <source>
        <dbReference type="EMBL" id="QHU09643.1"/>
    </source>
</evidence>
<proteinExistence type="predicted"/>
<accession>A0A6C0JW70</accession>